<organism evidence="1 2">
    <name type="scientific">Tuber borchii</name>
    <name type="common">White truffle</name>
    <dbReference type="NCBI Taxonomy" id="42251"/>
    <lineage>
        <taxon>Eukaryota</taxon>
        <taxon>Fungi</taxon>
        <taxon>Dikarya</taxon>
        <taxon>Ascomycota</taxon>
        <taxon>Pezizomycotina</taxon>
        <taxon>Pezizomycetes</taxon>
        <taxon>Pezizales</taxon>
        <taxon>Tuberaceae</taxon>
        <taxon>Tuber</taxon>
    </lineage>
</organism>
<keyword evidence="2" id="KW-1185">Reference proteome</keyword>
<comment type="caution">
    <text evidence="1">The sequence shown here is derived from an EMBL/GenBank/DDBJ whole genome shotgun (WGS) entry which is preliminary data.</text>
</comment>
<dbReference type="AlphaFoldDB" id="A0A2T7A5Y3"/>
<reference evidence="1 2" key="1">
    <citation type="submission" date="2017-04" db="EMBL/GenBank/DDBJ databases">
        <title>Draft genome sequence of Tuber borchii Vittad., a whitish edible truffle.</title>
        <authorList>
            <consortium name="DOE Joint Genome Institute"/>
            <person name="Murat C."/>
            <person name="Kuo A."/>
            <person name="Barry K.W."/>
            <person name="Clum A."/>
            <person name="Dockter R.B."/>
            <person name="Fauchery L."/>
            <person name="Iotti M."/>
            <person name="Kohler A."/>
            <person name="Labutti K."/>
            <person name="Lindquist E.A."/>
            <person name="Lipzen A."/>
            <person name="Ohm R.A."/>
            <person name="Wang M."/>
            <person name="Grigoriev I.V."/>
            <person name="Zambonelli A."/>
            <person name="Martin F.M."/>
        </authorList>
    </citation>
    <scope>NUCLEOTIDE SEQUENCE [LARGE SCALE GENOMIC DNA]</scope>
    <source>
        <strain evidence="1 2">Tbo3840</strain>
    </source>
</reference>
<protein>
    <submittedName>
        <fullName evidence="1">Uncharacterized protein</fullName>
    </submittedName>
</protein>
<dbReference type="Proteomes" id="UP000244722">
    <property type="component" value="Unassembled WGS sequence"/>
</dbReference>
<evidence type="ECO:0000313" key="1">
    <source>
        <dbReference type="EMBL" id="PUU83149.1"/>
    </source>
</evidence>
<proteinExistence type="predicted"/>
<gene>
    <name evidence="1" type="ORF">B9Z19DRAFT_1073541</name>
</gene>
<sequence>MPNLCPLFQEALAKELGARSKFWVKERSHYKKVQMPGGFGKRPARSRVSCNLLKQILKVFLLSL</sequence>
<dbReference type="EMBL" id="NESQ01000017">
    <property type="protein sequence ID" value="PUU83149.1"/>
    <property type="molecule type" value="Genomic_DNA"/>
</dbReference>
<accession>A0A2T7A5Y3</accession>
<name>A0A2T7A5Y3_TUBBO</name>
<evidence type="ECO:0000313" key="2">
    <source>
        <dbReference type="Proteomes" id="UP000244722"/>
    </source>
</evidence>